<dbReference type="PRINTS" id="PR01438">
    <property type="entry name" value="UNVRSLSTRESS"/>
</dbReference>
<dbReference type="KEGG" id="amol:AMOL_2509"/>
<dbReference type="PANTHER" id="PTHR46268">
    <property type="entry name" value="STRESS RESPONSE PROTEIN NHAX"/>
    <property type="match status" value="1"/>
</dbReference>
<keyword evidence="6" id="KW-1185">Reference proteome</keyword>
<dbReference type="PANTHER" id="PTHR46268:SF6">
    <property type="entry name" value="UNIVERSAL STRESS PROTEIN UP12"/>
    <property type="match status" value="1"/>
</dbReference>
<evidence type="ECO:0000256" key="1">
    <source>
        <dbReference type="ARBA" id="ARBA00008791"/>
    </source>
</evidence>
<dbReference type="EMBL" id="CP032098">
    <property type="protein sequence ID" value="AXX93451.1"/>
    <property type="molecule type" value="Genomic_DNA"/>
</dbReference>
<evidence type="ECO:0000313" key="5">
    <source>
        <dbReference type="EMBL" id="PHO17535.1"/>
    </source>
</evidence>
<reference evidence="4 7" key="2">
    <citation type="submission" date="2018-08" db="EMBL/GenBank/DDBJ databases">
        <title>Complete genome of the Arcobacter molluscorum type strain LMG 25693.</title>
        <authorList>
            <person name="Miller W.G."/>
            <person name="Yee E."/>
            <person name="Bono J.L."/>
        </authorList>
    </citation>
    <scope>NUCLEOTIDE SEQUENCE [LARGE SCALE GENOMIC DNA]</scope>
    <source>
        <strain evidence="4 7">CECT 7696</strain>
    </source>
</reference>
<proteinExistence type="inferred from homology"/>
<organism evidence="5 6">
    <name type="scientific">Malaciobacter molluscorum LMG 25693</name>
    <dbReference type="NCBI Taxonomy" id="870501"/>
    <lineage>
        <taxon>Bacteria</taxon>
        <taxon>Pseudomonadati</taxon>
        <taxon>Campylobacterota</taxon>
        <taxon>Epsilonproteobacteria</taxon>
        <taxon>Campylobacterales</taxon>
        <taxon>Arcobacteraceae</taxon>
        <taxon>Malaciobacter</taxon>
    </lineage>
</organism>
<sequence>MGYILCCVDGKNFSYDACDYAVLIANNMNLPLKFLNVVERTYSVTSIDLSGSLVLGEREEMIEELAKEEEKECRKVKKEGKELLNELKLRAIKTCKNEVSISQIHGEIIENISEYEDEIEVLVIGITSHEEHKIGENVKEIIRSIHKPVLLVNSKFEEPKKMLIAYNGSTESKKLLEQTSNNPLFKDIKRDIVNLNTNETEGLKLLNEARELYAKKNYEVNTTILNGTSENLLIEYFNENNCDILTMGAFGHSRIKEFIFGSFTSKIITKMKKPILLFR</sequence>
<evidence type="ECO:0000256" key="2">
    <source>
        <dbReference type="SAM" id="Coils"/>
    </source>
</evidence>
<dbReference type="RefSeq" id="WP_099343017.1">
    <property type="nucleotide sequence ID" value="NZ_CP032098.1"/>
</dbReference>
<dbReference type="Pfam" id="PF00582">
    <property type="entry name" value="Usp"/>
    <property type="match status" value="2"/>
</dbReference>
<evidence type="ECO:0000313" key="7">
    <source>
        <dbReference type="Proteomes" id="UP000262712"/>
    </source>
</evidence>
<evidence type="ECO:0000313" key="6">
    <source>
        <dbReference type="Proteomes" id="UP000221222"/>
    </source>
</evidence>
<feature type="domain" description="UspA" evidence="3">
    <location>
        <begin position="4"/>
        <end position="152"/>
    </location>
</feature>
<accession>A0A2G1DGB6</accession>
<feature type="domain" description="UspA" evidence="3">
    <location>
        <begin position="207"/>
        <end position="279"/>
    </location>
</feature>
<comment type="similarity">
    <text evidence="1">Belongs to the universal stress protein A family.</text>
</comment>
<reference evidence="5 6" key="1">
    <citation type="submission" date="2017-09" db="EMBL/GenBank/DDBJ databases">
        <title>Arcobacter canalis sp. nov., a new species isolated from a water canal contaminated with urban sewage.</title>
        <authorList>
            <person name="Perez-Cataluna A."/>
            <person name="Salas-Masso N."/>
            <person name="Figueras M.J."/>
        </authorList>
    </citation>
    <scope>NUCLEOTIDE SEQUENCE [LARGE SCALE GENOMIC DNA]</scope>
    <source>
        <strain evidence="5 6">F98-3</strain>
    </source>
</reference>
<evidence type="ECO:0000259" key="3">
    <source>
        <dbReference type="Pfam" id="PF00582"/>
    </source>
</evidence>
<keyword evidence="2" id="KW-0175">Coiled coil</keyword>
<dbReference type="InterPro" id="IPR006016">
    <property type="entry name" value="UspA"/>
</dbReference>
<dbReference type="SUPFAM" id="SSF52402">
    <property type="entry name" value="Adenine nucleotide alpha hydrolases-like"/>
    <property type="match status" value="2"/>
</dbReference>
<dbReference type="InterPro" id="IPR006015">
    <property type="entry name" value="Universal_stress_UspA"/>
</dbReference>
<gene>
    <name evidence="4" type="ORF">AMOL_2509</name>
    <name evidence="5" type="ORF">CPU12_10220</name>
</gene>
<dbReference type="Gene3D" id="3.40.50.12370">
    <property type="match status" value="1"/>
</dbReference>
<dbReference type="AlphaFoldDB" id="A0A2G1DGB6"/>
<feature type="coiled-coil region" evidence="2">
    <location>
        <begin position="59"/>
        <end position="86"/>
    </location>
</feature>
<name>A0A2G1DGB6_9BACT</name>
<dbReference type="Proteomes" id="UP000221222">
    <property type="component" value="Unassembled WGS sequence"/>
</dbReference>
<protein>
    <submittedName>
        <fullName evidence="4">Universal stress protein</fullName>
    </submittedName>
</protein>
<dbReference type="Proteomes" id="UP000262712">
    <property type="component" value="Chromosome"/>
</dbReference>
<evidence type="ECO:0000313" key="4">
    <source>
        <dbReference type="EMBL" id="AXX93451.1"/>
    </source>
</evidence>
<dbReference type="CDD" id="cd00293">
    <property type="entry name" value="USP-like"/>
    <property type="match status" value="2"/>
</dbReference>
<dbReference type="EMBL" id="NXFY01000016">
    <property type="protein sequence ID" value="PHO17535.1"/>
    <property type="molecule type" value="Genomic_DNA"/>
</dbReference>